<dbReference type="CDD" id="cd00293">
    <property type="entry name" value="USP-like"/>
    <property type="match status" value="1"/>
</dbReference>
<name>A0A3S0ACF6_9FLAO</name>
<evidence type="ECO:0000313" key="2">
    <source>
        <dbReference type="EMBL" id="RTE52286.1"/>
    </source>
</evidence>
<proteinExistence type="predicted"/>
<evidence type="ECO:0000259" key="1">
    <source>
        <dbReference type="Pfam" id="PF00582"/>
    </source>
</evidence>
<dbReference type="InterPro" id="IPR006016">
    <property type="entry name" value="UspA"/>
</dbReference>
<sequence length="285" mass="32753">MDTYVPIMTQRILCPTDFSKNAQNAINYAMALLRDKACVFYILNTYDVSSYSMEITSAGDLEASRKKSVGGLKITYELLPDDAKNHKFRTVSECGNLIDTMRNIIDEKDIDMVVMGTKGATNSGQKTYGSQTVLAMEEIRNCPVLAIPEKTIYKEIREIVFPTNYRTIYKRREFQYLVDIAKISNASIKVVKVFKKEEDLDSDQINNQNLLKDYFEGLDYSFHSLYNNEVQTAINEFIRSRGSDMVAFINKKHSFFSMMLSRPMVKNLGYYADIPVLALHDYRSR</sequence>
<dbReference type="Gene3D" id="3.40.50.620">
    <property type="entry name" value="HUPs"/>
    <property type="match status" value="2"/>
</dbReference>
<comment type="caution">
    <text evidence="2">The sequence shown here is derived from an EMBL/GenBank/DDBJ whole genome shotgun (WGS) entry which is preliminary data.</text>
</comment>
<organism evidence="2 3">
    <name type="scientific">Arenibacter aquaticus</name>
    <dbReference type="NCBI Taxonomy" id="2489054"/>
    <lineage>
        <taxon>Bacteria</taxon>
        <taxon>Pseudomonadati</taxon>
        <taxon>Bacteroidota</taxon>
        <taxon>Flavobacteriia</taxon>
        <taxon>Flavobacteriales</taxon>
        <taxon>Flavobacteriaceae</taxon>
        <taxon>Arenibacter</taxon>
    </lineage>
</organism>
<dbReference type="Pfam" id="PF00582">
    <property type="entry name" value="Usp"/>
    <property type="match status" value="1"/>
</dbReference>
<dbReference type="SUPFAM" id="SSF52402">
    <property type="entry name" value="Adenine nucleotide alpha hydrolases-like"/>
    <property type="match status" value="2"/>
</dbReference>
<accession>A0A3S0ACF6</accession>
<dbReference type="AlphaFoldDB" id="A0A3S0ACF6"/>
<feature type="domain" description="UspA" evidence="1">
    <location>
        <begin position="8"/>
        <end position="146"/>
    </location>
</feature>
<dbReference type="InterPro" id="IPR014729">
    <property type="entry name" value="Rossmann-like_a/b/a_fold"/>
</dbReference>
<evidence type="ECO:0000313" key="3">
    <source>
        <dbReference type="Proteomes" id="UP000267585"/>
    </source>
</evidence>
<reference evidence="2 3" key="1">
    <citation type="submission" date="2018-11" db="EMBL/GenBank/DDBJ databases">
        <title>Arenibacter aquaticus sp.nov., a marine bacterium isolated from surface seawater in the South China Sea.</title>
        <authorList>
            <person name="Guo J."/>
            <person name="Sun J."/>
        </authorList>
    </citation>
    <scope>NUCLEOTIDE SEQUENCE [LARGE SCALE GENOMIC DNA]</scope>
    <source>
        <strain evidence="2 3">GUO666</strain>
    </source>
</reference>
<dbReference type="EMBL" id="RQPJ01000021">
    <property type="protein sequence ID" value="RTE52286.1"/>
    <property type="molecule type" value="Genomic_DNA"/>
</dbReference>
<dbReference type="Proteomes" id="UP000267585">
    <property type="component" value="Unassembled WGS sequence"/>
</dbReference>
<protein>
    <submittedName>
        <fullName evidence="2">Universal stress protein</fullName>
    </submittedName>
</protein>
<keyword evidence="3" id="KW-1185">Reference proteome</keyword>
<gene>
    <name evidence="2" type="ORF">EHW67_19080</name>
</gene>